<proteinExistence type="predicted"/>
<protein>
    <submittedName>
        <fullName evidence="1">Uncharacterized protein</fullName>
    </submittedName>
</protein>
<comment type="caution">
    <text evidence="1">The sequence shown here is derived from an EMBL/GenBank/DDBJ whole genome shotgun (WGS) entry which is preliminary data.</text>
</comment>
<keyword evidence="2" id="KW-1185">Reference proteome</keyword>
<evidence type="ECO:0000313" key="2">
    <source>
        <dbReference type="Proteomes" id="UP000823941"/>
    </source>
</evidence>
<organism evidence="1 2">
    <name type="scientific">Plutella xylostella</name>
    <name type="common">Diamondback moth</name>
    <name type="synonym">Plutella maculipennis</name>
    <dbReference type="NCBI Taxonomy" id="51655"/>
    <lineage>
        <taxon>Eukaryota</taxon>
        <taxon>Metazoa</taxon>
        <taxon>Ecdysozoa</taxon>
        <taxon>Arthropoda</taxon>
        <taxon>Hexapoda</taxon>
        <taxon>Insecta</taxon>
        <taxon>Pterygota</taxon>
        <taxon>Neoptera</taxon>
        <taxon>Endopterygota</taxon>
        <taxon>Lepidoptera</taxon>
        <taxon>Glossata</taxon>
        <taxon>Ditrysia</taxon>
        <taxon>Yponomeutoidea</taxon>
        <taxon>Plutellidae</taxon>
        <taxon>Plutella</taxon>
    </lineage>
</organism>
<accession>A0ABQ7PQI8</accession>
<evidence type="ECO:0000313" key="1">
    <source>
        <dbReference type="EMBL" id="KAG7295053.1"/>
    </source>
</evidence>
<reference evidence="1 2" key="1">
    <citation type="submission" date="2021-06" db="EMBL/GenBank/DDBJ databases">
        <title>A haploid diamondback moth (Plutella xylostella L.) genome assembly resolves 31 chromosomes and identifies a diamide resistance mutation.</title>
        <authorList>
            <person name="Ward C.M."/>
            <person name="Perry K.D."/>
            <person name="Baker G."/>
            <person name="Powis K."/>
            <person name="Heckel D.G."/>
            <person name="Baxter S.W."/>
        </authorList>
    </citation>
    <scope>NUCLEOTIDE SEQUENCE [LARGE SCALE GENOMIC DNA]</scope>
    <source>
        <strain evidence="1 2">LV</strain>
        <tissue evidence="1">Single pupa</tissue>
    </source>
</reference>
<dbReference type="EMBL" id="JAHIBW010000032">
    <property type="protein sequence ID" value="KAG7295053.1"/>
    <property type="molecule type" value="Genomic_DNA"/>
</dbReference>
<name>A0ABQ7PQI8_PLUXY</name>
<gene>
    <name evidence="1" type="ORF">JYU34_022523</name>
</gene>
<dbReference type="Proteomes" id="UP000823941">
    <property type="component" value="Unassembled WGS sequence"/>
</dbReference>
<sequence length="79" mass="8642">MLPVTGRTSKAVGPRQRSLPARSVLVPGSWGALQLAQPHHVHPSAPFDLLADALAQISCYQEDHSKYDGNDEYAYVQIN</sequence>